<dbReference type="Proteomes" id="UP000518266">
    <property type="component" value="Unassembled WGS sequence"/>
</dbReference>
<keyword evidence="2" id="KW-1185">Reference proteome</keyword>
<dbReference type="OrthoDB" id="10038899at2759"/>
<accession>A0A7J5XXQ0</accession>
<protein>
    <submittedName>
        <fullName evidence="1">Uncharacterized protein</fullName>
    </submittedName>
</protein>
<dbReference type="AlphaFoldDB" id="A0A7J5XXQ0"/>
<organism evidence="1 2">
    <name type="scientific">Dissostichus mawsoni</name>
    <name type="common">Antarctic cod</name>
    <dbReference type="NCBI Taxonomy" id="36200"/>
    <lineage>
        <taxon>Eukaryota</taxon>
        <taxon>Metazoa</taxon>
        <taxon>Chordata</taxon>
        <taxon>Craniata</taxon>
        <taxon>Vertebrata</taxon>
        <taxon>Euteleostomi</taxon>
        <taxon>Actinopterygii</taxon>
        <taxon>Neopterygii</taxon>
        <taxon>Teleostei</taxon>
        <taxon>Neoteleostei</taxon>
        <taxon>Acanthomorphata</taxon>
        <taxon>Eupercaria</taxon>
        <taxon>Perciformes</taxon>
        <taxon>Notothenioidei</taxon>
        <taxon>Nototheniidae</taxon>
        <taxon>Dissostichus</taxon>
    </lineage>
</organism>
<evidence type="ECO:0000313" key="1">
    <source>
        <dbReference type="EMBL" id="KAF3841850.1"/>
    </source>
</evidence>
<dbReference type="EMBL" id="JAAKFY010000019">
    <property type="protein sequence ID" value="KAF3841850.1"/>
    <property type="molecule type" value="Genomic_DNA"/>
</dbReference>
<comment type="caution">
    <text evidence="1">The sequence shown here is derived from an EMBL/GenBank/DDBJ whole genome shotgun (WGS) entry which is preliminary data.</text>
</comment>
<proteinExistence type="predicted"/>
<reference evidence="1 2" key="1">
    <citation type="submission" date="2020-03" db="EMBL/GenBank/DDBJ databases">
        <title>Dissostichus mawsoni Genome sequencing and assembly.</title>
        <authorList>
            <person name="Park H."/>
        </authorList>
    </citation>
    <scope>NUCLEOTIDE SEQUENCE [LARGE SCALE GENOMIC DNA]</scope>
    <source>
        <strain evidence="1">DM0001</strain>
        <tissue evidence="1">Muscle</tissue>
    </source>
</reference>
<gene>
    <name evidence="1" type="ORF">F7725_023801</name>
</gene>
<sequence>MVRFEPQFFPSLAYEGKWQPCHTRPSPRRYSWWQFISVKYTQIDSSVIALMSEEDLAKYIPHYGDRLAAVAFCRNSHCGDSVASRRGQLERIRAKCCLAFIDPDMMNRDVHIKRKLPNGELEEGEGSGGLRDCLTEFWGELYSKCTLGTNVKTSYLRHEYQVQESL</sequence>
<name>A0A7J5XXQ0_DISMA</name>
<evidence type="ECO:0000313" key="2">
    <source>
        <dbReference type="Proteomes" id="UP000518266"/>
    </source>
</evidence>